<gene>
    <name evidence="2" type="ORF">CTAM01_04869</name>
</gene>
<keyword evidence="3" id="KW-1185">Reference proteome</keyword>
<organism evidence="2 3">
    <name type="scientific">Colletotrichum tamarilloi</name>
    <dbReference type="NCBI Taxonomy" id="1209934"/>
    <lineage>
        <taxon>Eukaryota</taxon>
        <taxon>Fungi</taxon>
        <taxon>Dikarya</taxon>
        <taxon>Ascomycota</taxon>
        <taxon>Pezizomycotina</taxon>
        <taxon>Sordariomycetes</taxon>
        <taxon>Hypocreomycetidae</taxon>
        <taxon>Glomerellales</taxon>
        <taxon>Glomerellaceae</taxon>
        <taxon>Colletotrichum</taxon>
        <taxon>Colletotrichum acutatum species complex</taxon>
    </lineage>
</organism>
<dbReference type="EMBL" id="MLFU01000012">
    <property type="protein sequence ID" value="KAK1502880.1"/>
    <property type="molecule type" value="Genomic_DNA"/>
</dbReference>
<dbReference type="GeneID" id="85405137"/>
<dbReference type="PANTHER" id="PTHR33112">
    <property type="entry name" value="DOMAIN PROTEIN, PUTATIVE-RELATED"/>
    <property type="match status" value="1"/>
</dbReference>
<proteinExistence type="predicted"/>
<sequence>MTSLSKTFQDAVLVTRRLGIKYIWIDSLCIIQDSKLDWETGL</sequence>
<feature type="domain" description="Heterokaryon incompatibility" evidence="1">
    <location>
        <begin position="2"/>
        <end position="40"/>
    </location>
</feature>
<name>A0ABQ9RFT6_9PEZI</name>
<dbReference type="InterPro" id="IPR010730">
    <property type="entry name" value="HET"/>
</dbReference>
<dbReference type="RefSeq" id="XP_060384268.1">
    <property type="nucleotide sequence ID" value="XM_060520899.1"/>
</dbReference>
<evidence type="ECO:0000259" key="1">
    <source>
        <dbReference type="Pfam" id="PF06985"/>
    </source>
</evidence>
<reference evidence="2 3" key="1">
    <citation type="submission" date="2016-10" db="EMBL/GenBank/DDBJ databases">
        <title>The genome sequence of Colletotrichum fioriniae PJ7.</title>
        <authorList>
            <person name="Baroncelli R."/>
        </authorList>
    </citation>
    <scope>NUCLEOTIDE SEQUENCE [LARGE SCALE GENOMIC DNA]</scope>
    <source>
        <strain evidence="2 3">Tom-12</strain>
    </source>
</reference>
<protein>
    <recommendedName>
        <fullName evidence="1">Heterokaryon incompatibility domain-containing protein</fullName>
    </recommendedName>
</protein>
<dbReference type="PANTHER" id="PTHR33112:SF10">
    <property type="entry name" value="TOL"/>
    <property type="match status" value="1"/>
</dbReference>
<dbReference type="Pfam" id="PF06985">
    <property type="entry name" value="HET"/>
    <property type="match status" value="1"/>
</dbReference>
<evidence type="ECO:0000313" key="2">
    <source>
        <dbReference type="EMBL" id="KAK1502880.1"/>
    </source>
</evidence>
<dbReference type="Proteomes" id="UP001227543">
    <property type="component" value="Unassembled WGS sequence"/>
</dbReference>
<evidence type="ECO:0000313" key="3">
    <source>
        <dbReference type="Proteomes" id="UP001227543"/>
    </source>
</evidence>
<accession>A0ABQ9RFT6</accession>
<comment type="caution">
    <text evidence="2">The sequence shown here is derived from an EMBL/GenBank/DDBJ whole genome shotgun (WGS) entry which is preliminary data.</text>
</comment>